<evidence type="ECO:0000313" key="2">
    <source>
        <dbReference type="EMBL" id="QHU13231.1"/>
    </source>
</evidence>
<dbReference type="EMBL" id="MN740815">
    <property type="protein sequence ID" value="QHU13231.1"/>
    <property type="molecule type" value="Genomic_DNA"/>
</dbReference>
<proteinExistence type="predicted"/>
<accession>A0A6C0K7V0</accession>
<sequence length="305" mass="34808">MSLKDEAQFAKRHIRNRFSLMVLPHVSEGIWSVYENARTICEKNDQMDQVLKTFQNLLTRIPVWTDEVLQAEVKRIVAASKCSYLEELLTGVLLTYLRAFAAIQYRSTQDSVEVEFERPPLPRFLHEYYKEVARRCWEHAYLFRTIGVPTEQQARNRKQIEDILDSAFDTVLDSFLPWQSIVNTYFSVQDAPVPSAADVIQPAESVVPTPAPASVPAPTPVPETEKKAVAFEEADDEDDEDIDEETDDEHPKIHLSDETLELDLGADDDDDDGEEKKKKKPEEKKEDDSEVNLTPEEGEGLVLKV</sequence>
<protein>
    <submittedName>
        <fullName evidence="2">Uncharacterized protein</fullName>
    </submittedName>
</protein>
<dbReference type="InterPro" id="IPR043913">
    <property type="entry name" value="DUF5764"/>
</dbReference>
<dbReference type="AlphaFoldDB" id="A0A6C0K7V0"/>
<dbReference type="Pfam" id="PF19068">
    <property type="entry name" value="DUF5764"/>
    <property type="match status" value="1"/>
</dbReference>
<name>A0A6C0K7V0_9ZZZZ</name>
<feature type="compositionally biased region" description="Acidic residues" evidence="1">
    <location>
        <begin position="258"/>
        <end position="273"/>
    </location>
</feature>
<organism evidence="2">
    <name type="scientific">viral metagenome</name>
    <dbReference type="NCBI Taxonomy" id="1070528"/>
    <lineage>
        <taxon>unclassified sequences</taxon>
        <taxon>metagenomes</taxon>
        <taxon>organismal metagenomes</taxon>
    </lineage>
</organism>
<feature type="compositionally biased region" description="Basic and acidic residues" evidence="1">
    <location>
        <begin position="274"/>
        <end position="287"/>
    </location>
</feature>
<reference evidence="2" key="1">
    <citation type="journal article" date="2020" name="Nature">
        <title>Giant virus diversity and host interactions through global metagenomics.</title>
        <authorList>
            <person name="Schulz F."/>
            <person name="Roux S."/>
            <person name="Paez-Espino D."/>
            <person name="Jungbluth S."/>
            <person name="Walsh D.A."/>
            <person name="Denef V.J."/>
            <person name="McMahon K.D."/>
            <person name="Konstantinidis K.T."/>
            <person name="Eloe-Fadrosh E.A."/>
            <person name="Kyrpides N.C."/>
            <person name="Woyke T."/>
        </authorList>
    </citation>
    <scope>NUCLEOTIDE SEQUENCE</scope>
    <source>
        <strain evidence="2">GVMAG-S-1101178-127</strain>
    </source>
</reference>
<evidence type="ECO:0000256" key="1">
    <source>
        <dbReference type="SAM" id="MobiDB-lite"/>
    </source>
</evidence>
<feature type="compositionally biased region" description="Acidic residues" evidence="1">
    <location>
        <begin position="232"/>
        <end position="248"/>
    </location>
</feature>
<feature type="region of interest" description="Disordered" evidence="1">
    <location>
        <begin position="231"/>
        <end position="305"/>
    </location>
</feature>